<dbReference type="Gene3D" id="1.25.40.10">
    <property type="entry name" value="Tetratricopeptide repeat domain"/>
    <property type="match status" value="1"/>
</dbReference>
<dbReference type="RefSeq" id="WP_198405951.1">
    <property type="nucleotide sequence ID" value="NZ_CP018092.1"/>
</dbReference>
<protein>
    <recommendedName>
        <fullName evidence="4">Tetratricopeptide repeat protein</fullName>
    </recommendedName>
</protein>
<proteinExistence type="predicted"/>
<gene>
    <name evidence="2" type="ORF">BRW62_07850</name>
</gene>
<dbReference type="EMBL" id="CP018092">
    <property type="protein sequence ID" value="ATS18681.1"/>
    <property type="molecule type" value="Genomic_DNA"/>
</dbReference>
<keyword evidence="1" id="KW-0472">Membrane</keyword>
<dbReference type="AlphaFoldDB" id="A0A2D2Q2D2"/>
<keyword evidence="3" id="KW-1185">Reference proteome</keyword>
<evidence type="ECO:0000313" key="2">
    <source>
        <dbReference type="EMBL" id="ATS18681.1"/>
    </source>
</evidence>
<dbReference type="KEGG" id="slw:BRW62_07850"/>
<evidence type="ECO:0000313" key="3">
    <source>
        <dbReference type="Proteomes" id="UP000231057"/>
    </source>
</evidence>
<keyword evidence="1" id="KW-0812">Transmembrane</keyword>
<feature type="transmembrane region" description="Helical" evidence="1">
    <location>
        <begin position="126"/>
        <end position="146"/>
    </location>
</feature>
<evidence type="ECO:0008006" key="4">
    <source>
        <dbReference type="Google" id="ProtNLM"/>
    </source>
</evidence>
<accession>A0A2D2Q2D2</accession>
<dbReference type="SUPFAM" id="SSF48452">
    <property type="entry name" value="TPR-like"/>
    <property type="match status" value="1"/>
</dbReference>
<dbReference type="InterPro" id="IPR011990">
    <property type="entry name" value="TPR-like_helical_dom_sf"/>
</dbReference>
<sequence>MARQEPDFRVDPRFIAGVAALNRGDYLLAIAAFEAVIAQYGVQREGLKAHLHLIKAYTHTQQWPEAIALCQFLTHAGHPRIRAWARKYLPELEAHRDEEPTSPNLQLTVPRLSSGHIQLRPVSRGYLWASQGITIAVLAGLVYVVILGE</sequence>
<dbReference type="Proteomes" id="UP000231057">
    <property type="component" value="Chromosome"/>
</dbReference>
<organism evidence="2 3">
    <name type="scientific">Parathermosynechococcus lividus PCC 6715</name>
    <dbReference type="NCBI Taxonomy" id="1917166"/>
    <lineage>
        <taxon>Bacteria</taxon>
        <taxon>Bacillati</taxon>
        <taxon>Cyanobacteriota</taxon>
        <taxon>Cyanophyceae</taxon>
        <taxon>Acaryochloridales</taxon>
        <taxon>Thermosynechococcaceae</taxon>
        <taxon>Parathermosynechococcus</taxon>
    </lineage>
</organism>
<name>A0A2D2Q2D2_PARLV</name>
<evidence type="ECO:0000256" key="1">
    <source>
        <dbReference type="SAM" id="Phobius"/>
    </source>
</evidence>
<reference evidence="2 3" key="1">
    <citation type="submission" date="2016-11" db="EMBL/GenBank/DDBJ databases">
        <title>Complete genome sequence of thermophilic cyanobacteria strain Synechococcus sp. PCC6715.</title>
        <authorList>
            <person name="Tang J."/>
            <person name="Daroch M."/>
            <person name="Liang Y."/>
            <person name="Jiang D."/>
            <person name="Shah M."/>
        </authorList>
    </citation>
    <scope>NUCLEOTIDE SEQUENCE [LARGE SCALE GENOMIC DNA]</scope>
    <source>
        <strain evidence="2 3">PCC 6715</strain>
    </source>
</reference>
<keyword evidence="1" id="KW-1133">Transmembrane helix</keyword>
<reference evidence="3" key="2">
    <citation type="journal article" date="2022" name="Front. Microbiol.">
        <title>Comparative Genomic Analysis Revealed Distinct Molecular Components and Organization of CO2-Concentrating Mechanism in Thermophilic Cyanobacteria.</title>
        <authorList>
            <person name="Tang J."/>
            <person name="Zhou H."/>
            <person name="Yao D."/>
            <person name="Riaz S."/>
            <person name="You D."/>
            <person name="Klepacz-Smolka A."/>
            <person name="Daroch M."/>
        </authorList>
    </citation>
    <scope>NUCLEOTIDE SEQUENCE [LARGE SCALE GENOMIC DNA]</scope>
    <source>
        <strain evidence="3">PCC 6715</strain>
    </source>
</reference>